<accession>A0A3M6U5A8</accession>
<name>A0A3M6U5A8_POCDA</name>
<dbReference type="EMBL" id="RCHS01002224">
    <property type="protein sequence ID" value="RMX48875.1"/>
    <property type="molecule type" value="Genomic_DNA"/>
</dbReference>
<sequence>MFVVLITDCGKNHQRHAAPSERTKLSSAASRFCNISGQTNYANRDHFPEEYIMALFSFHIQNKTKSPPKVKILQKSNLICKILTQDLRNRIQQIPNNNRCFKLTYWSEKIMIIFKYFSFVEHFVEVNESVLWPSCSETKIH</sequence>
<evidence type="ECO:0000313" key="1">
    <source>
        <dbReference type="EMBL" id="RMX48875.1"/>
    </source>
</evidence>
<proteinExistence type="predicted"/>
<organism evidence="1 2">
    <name type="scientific">Pocillopora damicornis</name>
    <name type="common">Cauliflower coral</name>
    <name type="synonym">Millepora damicornis</name>
    <dbReference type="NCBI Taxonomy" id="46731"/>
    <lineage>
        <taxon>Eukaryota</taxon>
        <taxon>Metazoa</taxon>
        <taxon>Cnidaria</taxon>
        <taxon>Anthozoa</taxon>
        <taxon>Hexacorallia</taxon>
        <taxon>Scleractinia</taxon>
        <taxon>Astrocoeniina</taxon>
        <taxon>Pocilloporidae</taxon>
        <taxon>Pocillopora</taxon>
    </lineage>
</organism>
<gene>
    <name evidence="1" type="ORF">pdam_00013002</name>
</gene>
<protein>
    <submittedName>
        <fullName evidence="1">Uncharacterized protein</fullName>
    </submittedName>
</protein>
<evidence type="ECO:0000313" key="2">
    <source>
        <dbReference type="Proteomes" id="UP000275408"/>
    </source>
</evidence>
<dbReference type="AlphaFoldDB" id="A0A3M6U5A8"/>
<dbReference type="Proteomes" id="UP000275408">
    <property type="component" value="Unassembled WGS sequence"/>
</dbReference>
<comment type="caution">
    <text evidence="1">The sequence shown here is derived from an EMBL/GenBank/DDBJ whole genome shotgun (WGS) entry which is preliminary data.</text>
</comment>
<reference evidence="1 2" key="1">
    <citation type="journal article" date="2018" name="Sci. Rep.">
        <title>Comparative analysis of the Pocillopora damicornis genome highlights role of immune system in coral evolution.</title>
        <authorList>
            <person name="Cunning R."/>
            <person name="Bay R.A."/>
            <person name="Gillette P."/>
            <person name="Baker A.C."/>
            <person name="Traylor-Knowles N."/>
        </authorList>
    </citation>
    <scope>NUCLEOTIDE SEQUENCE [LARGE SCALE GENOMIC DNA]</scope>
    <source>
        <strain evidence="1">RSMAS</strain>
        <tissue evidence="1">Whole animal</tissue>
    </source>
</reference>
<keyword evidence="2" id="KW-1185">Reference proteome</keyword>
<feature type="non-terminal residue" evidence="1">
    <location>
        <position position="141"/>
    </location>
</feature>